<sequence length="77" mass="8884">MGPLAAGLQPISRREGYVVQEYGPPVQKKYLQCPALVTISHLKQFLRMKFDLLPQHKVRATELTLKSYFNFLATRHI</sequence>
<protein>
    <recommendedName>
        <fullName evidence="1">RAWUL domain-containing protein</fullName>
    </recommendedName>
</protein>
<proteinExistence type="predicted"/>
<evidence type="ECO:0000313" key="2">
    <source>
        <dbReference type="EMBL" id="CAD7606840.1"/>
    </source>
</evidence>
<dbReference type="AlphaFoldDB" id="A0A7R9K6X4"/>
<accession>A0A7R9K6X4</accession>
<reference evidence="2" key="1">
    <citation type="submission" date="2020-11" db="EMBL/GenBank/DDBJ databases">
        <authorList>
            <person name="Tran Van P."/>
        </authorList>
    </citation>
    <scope>NUCLEOTIDE SEQUENCE</scope>
</reference>
<dbReference type="InterPro" id="IPR032443">
    <property type="entry name" value="RAWUL"/>
</dbReference>
<feature type="domain" description="RAWUL" evidence="1">
    <location>
        <begin position="29"/>
        <end position="65"/>
    </location>
</feature>
<gene>
    <name evidence="2" type="ORF">TGEB3V08_LOCUS10003</name>
</gene>
<organism evidence="2">
    <name type="scientific">Timema genevievae</name>
    <name type="common">Walking stick</name>
    <dbReference type="NCBI Taxonomy" id="629358"/>
    <lineage>
        <taxon>Eukaryota</taxon>
        <taxon>Metazoa</taxon>
        <taxon>Ecdysozoa</taxon>
        <taxon>Arthropoda</taxon>
        <taxon>Hexapoda</taxon>
        <taxon>Insecta</taxon>
        <taxon>Pterygota</taxon>
        <taxon>Neoptera</taxon>
        <taxon>Polyneoptera</taxon>
        <taxon>Phasmatodea</taxon>
        <taxon>Timematodea</taxon>
        <taxon>Timematoidea</taxon>
        <taxon>Timematidae</taxon>
        <taxon>Timema</taxon>
    </lineage>
</organism>
<name>A0A7R9K6X4_TIMGE</name>
<dbReference type="Pfam" id="PF16207">
    <property type="entry name" value="RAWUL"/>
    <property type="match status" value="1"/>
</dbReference>
<dbReference type="EMBL" id="OE845165">
    <property type="protein sequence ID" value="CAD7606840.1"/>
    <property type="molecule type" value="Genomic_DNA"/>
</dbReference>
<evidence type="ECO:0000259" key="1">
    <source>
        <dbReference type="Pfam" id="PF16207"/>
    </source>
</evidence>
<dbReference type="Gene3D" id="3.10.20.90">
    <property type="entry name" value="Phosphatidylinositol 3-kinase Catalytic Subunit, Chain A, domain 1"/>
    <property type="match status" value="1"/>
</dbReference>